<keyword evidence="12" id="KW-1185">Reference proteome</keyword>
<proteinExistence type="predicted"/>
<dbReference type="Gene3D" id="1.20.5.1930">
    <property type="match status" value="1"/>
</dbReference>
<dbReference type="SUPFAM" id="SSF55874">
    <property type="entry name" value="ATPase domain of HSP90 chaperone/DNA topoisomerase II/histidine kinase"/>
    <property type="match status" value="1"/>
</dbReference>
<feature type="transmembrane region" description="Helical" evidence="9">
    <location>
        <begin position="88"/>
        <end position="103"/>
    </location>
</feature>
<evidence type="ECO:0000313" key="12">
    <source>
        <dbReference type="Proteomes" id="UP001501842"/>
    </source>
</evidence>
<keyword evidence="5" id="KW-0547">Nucleotide-binding</keyword>
<evidence type="ECO:0000259" key="10">
    <source>
        <dbReference type="PROSITE" id="PS50109"/>
    </source>
</evidence>
<dbReference type="PROSITE" id="PS50109">
    <property type="entry name" value="HIS_KIN"/>
    <property type="match status" value="1"/>
</dbReference>
<keyword evidence="9" id="KW-0812">Transmembrane</keyword>
<protein>
    <recommendedName>
        <fullName evidence="2">histidine kinase</fullName>
        <ecNumber evidence="2">2.7.13.3</ecNumber>
    </recommendedName>
</protein>
<keyword evidence="7" id="KW-0067">ATP-binding</keyword>
<name>A0ABP6H3S5_9ACTN</name>
<keyword evidence="6" id="KW-0418">Kinase</keyword>
<reference evidence="12" key="1">
    <citation type="journal article" date="2019" name="Int. J. Syst. Evol. Microbiol.">
        <title>The Global Catalogue of Microorganisms (GCM) 10K type strain sequencing project: providing services to taxonomists for standard genome sequencing and annotation.</title>
        <authorList>
            <consortium name="The Broad Institute Genomics Platform"/>
            <consortium name="The Broad Institute Genome Sequencing Center for Infectious Disease"/>
            <person name="Wu L."/>
            <person name="Ma J."/>
        </authorList>
    </citation>
    <scope>NUCLEOTIDE SEQUENCE [LARGE SCALE GENOMIC DNA]</scope>
    <source>
        <strain evidence="12">JCM 8201</strain>
    </source>
</reference>
<dbReference type="Proteomes" id="UP001501842">
    <property type="component" value="Unassembled WGS sequence"/>
</dbReference>
<keyword evidence="3" id="KW-0597">Phosphoprotein</keyword>
<evidence type="ECO:0000256" key="1">
    <source>
        <dbReference type="ARBA" id="ARBA00000085"/>
    </source>
</evidence>
<dbReference type="RefSeq" id="WP_344455191.1">
    <property type="nucleotide sequence ID" value="NZ_BAAATZ010000029.1"/>
</dbReference>
<gene>
    <name evidence="11" type="ORF">GCM10010439_59160</name>
</gene>
<comment type="catalytic activity">
    <reaction evidence="1">
        <text>ATP + protein L-histidine = ADP + protein N-phospho-L-histidine.</text>
        <dbReference type="EC" id="2.7.13.3"/>
    </reaction>
</comment>
<dbReference type="PANTHER" id="PTHR24421">
    <property type="entry name" value="NITRATE/NITRITE SENSOR PROTEIN NARX-RELATED"/>
    <property type="match status" value="1"/>
</dbReference>
<evidence type="ECO:0000313" key="11">
    <source>
        <dbReference type="EMBL" id="GAA2735133.1"/>
    </source>
</evidence>
<evidence type="ECO:0000256" key="3">
    <source>
        <dbReference type="ARBA" id="ARBA00022553"/>
    </source>
</evidence>
<evidence type="ECO:0000256" key="6">
    <source>
        <dbReference type="ARBA" id="ARBA00022777"/>
    </source>
</evidence>
<evidence type="ECO:0000256" key="8">
    <source>
        <dbReference type="ARBA" id="ARBA00023012"/>
    </source>
</evidence>
<dbReference type="Pfam" id="PF07730">
    <property type="entry name" value="HisKA_3"/>
    <property type="match status" value="1"/>
</dbReference>
<comment type="caution">
    <text evidence="11">The sequence shown here is derived from an EMBL/GenBank/DDBJ whole genome shotgun (WGS) entry which is preliminary data.</text>
</comment>
<dbReference type="InterPro" id="IPR050482">
    <property type="entry name" value="Sensor_HK_TwoCompSys"/>
</dbReference>
<sequence length="384" mass="40534">MIGFPSSRRVLAVTATVLAWGGGLLYPPVLFLSVAEGRTGFGVVEILPAALLTLLVASLMRRRPLPALVLLTAAWSAAMLEMPKPEVGILYAGFTDAAVAYIARTRSPRVSFTALATVLFTQLACCAIAVTPVALPSTFGLLTLAAVVAWLTGRSIRQSRLHAAQLAEKAAVQAVTAERLRIARELHDMVAHSIGIIAIQAGVGSRVIDTQPAEARNALSAIEATSRETLAGLRRMLGALRRTDSESAPAPRVPVPGLDGLEQLVRTTGDAGVRVDVRWRGERRPLPAEIDLSAFRIVQESVTNVVRHAGTGHCRVSIDYGDEELVVEIVDDGAGLEPAVAGTGYGLVGMRERAGLLNGSLTAEPRSEGGFRVEARLPLAGAAR</sequence>
<keyword evidence="8" id="KW-0902">Two-component regulatory system</keyword>
<dbReference type="EMBL" id="BAAATZ010000029">
    <property type="protein sequence ID" value="GAA2735133.1"/>
    <property type="molecule type" value="Genomic_DNA"/>
</dbReference>
<dbReference type="InterPro" id="IPR005467">
    <property type="entry name" value="His_kinase_dom"/>
</dbReference>
<feature type="transmembrane region" description="Helical" evidence="9">
    <location>
        <begin position="41"/>
        <end position="60"/>
    </location>
</feature>
<dbReference type="InterPro" id="IPR011712">
    <property type="entry name" value="Sig_transdc_His_kin_sub3_dim/P"/>
</dbReference>
<dbReference type="InterPro" id="IPR036890">
    <property type="entry name" value="HATPase_C_sf"/>
</dbReference>
<feature type="transmembrane region" description="Helical" evidence="9">
    <location>
        <begin position="110"/>
        <end position="130"/>
    </location>
</feature>
<evidence type="ECO:0000256" key="4">
    <source>
        <dbReference type="ARBA" id="ARBA00022679"/>
    </source>
</evidence>
<dbReference type="PANTHER" id="PTHR24421:SF10">
    <property type="entry name" value="NITRATE_NITRITE SENSOR PROTEIN NARQ"/>
    <property type="match status" value="1"/>
</dbReference>
<evidence type="ECO:0000256" key="7">
    <source>
        <dbReference type="ARBA" id="ARBA00022840"/>
    </source>
</evidence>
<evidence type="ECO:0000256" key="5">
    <source>
        <dbReference type="ARBA" id="ARBA00022741"/>
    </source>
</evidence>
<keyword evidence="9" id="KW-1133">Transmembrane helix</keyword>
<dbReference type="SMART" id="SM00387">
    <property type="entry name" value="HATPase_c"/>
    <property type="match status" value="1"/>
</dbReference>
<accession>A0ABP6H3S5</accession>
<keyword evidence="9" id="KW-0472">Membrane</keyword>
<feature type="domain" description="Histidine kinase" evidence="10">
    <location>
        <begin position="296"/>
        <end position="381"/>
    </location>
</feature>
<dbReference type="Gene3D" id="3.30.565.10">
    <property type="entry name" value="Histidine kinase-like ATPase, C-terminal domain"/>
    <property type="match status" value="1"/>
</dbReference>
<dbReference type="CDD" id="cd16917">
    <property type="entry name" value="HATPase_UhpB-NarQ-NarX-like"/>
    <property type="match status" value="1"/>
</dbReference>
<dbReference type="InterPro" id="IPR003594">
    <property type="entry name" value="HATPase_dom"/>
</dbReference>
<evidence type="ECO:0000256" key="2">
    <source>
        <dbReference type="ARBA" id="ARBA00012438"/>
    </source>
</evidence>
<dbReference type="EC" id="2.7.13.3" evidence="2"/>
<organism evidence="11 12">
    <name type="scientific">Actinocorallia aurantiaca</name>
    <dbReference type="NCBI Taxonomy" id="46204"/>
    <lineage>
        <taxon>Bacteria</taxon>
        <taxon>Bacillati</taxon>
        <taxon>Actinomycetota</taxon>
        <taxon>Actinomycetes</taxon>
        <taxon>Streptosporangiales</taxon>
        <taxon>Thermomonosporaceae</taxon>
        <taxon>Actinocorallia</taxon>
    </lineage>
</organism>
<keyword evidence="4" id="KW-0808">Transferase</keyword>
<dbReference type="Pfam" id="PF02518">
    <property type="entry name" value="HATPase_c"/>
    <property type="match status" value="1"/>
</dbReference>
<evidence type="ECO:0000256" key="9">
    <source>
        <dbReference type="SAM" id="Phobius"/>
    </source>
</evidence>